<feature type="domain" description="PucR-like N-terminal" evidence="2">
    <location>
        <begin position="22"/>
        <end position="188"/>
    </location>
</feature>
<name>A0A7Y9S575_9ACTN</name>
<protein>
    <recommendedName>
        <fullName evidence="5">PucR family transcriptional regulator</fullName>
    </recommendedName>
</protein>
<dbReference type="PANTHER" id="PTHR33744:SF1">
    <property type="entry name" value="DNA-BINDING TRANSCRIPTIONAL ACTIVATOR ADER"/>
    <property type="match status" value="1"/>
</dbReference>
<feature type="domain" description="PucR C-terminal helix-turn-helix" evidence="1">
    <location>
        <begin position="350"/>
        <end position="406"/>
    </location>
</feature>
<dbReference type="AlphaFoldDB" id="A0A7Y9S575"/>
<dbReference type="InterPro" id="IPR051448">
    <property type="entry name" value="CdaR-like_regulators"/>
</dbReference>
<proteinExistence type="predicted"/>
<dbReference type="PANTHER" id="PTHR33744">
    <property type="entry name" value="CARBOHYDRATE DIACID REGULATOR"/>
    <property type="match status" value="1"/>
</dbReference>
<dbReference type="EMBL" id="JACCAA010000001">
    <property type="protein sequence ID" value="NYG59630.1"/>
    <property type="molecule type" value="Genomic_DNA"/>
</dbReference>
<reference evidence="3 4" key="1">
    <citation type="submission" date="2020-07" db="EMBL/GenBank/DDBJ databases">
        <title>Sequencing the genomes of 1000 actinobacteria strains.</title>
        <authorList>
            <person name="Klenk H.-P."/>
        </authorList>
    </citation>
    <scope>NUCLEOTIDE SEQUENCE [LARGE SCALE GENOMIC DNA]</scope>
    <source>
        <strain evidence="3 4">DSM 23819</strain>
    </source>
</reference>
<dbReference type="Gene3D" id="1.10.10.2840">
    <property type="entry name" value="PucR C-terminal helix-turn-helix domain"/>
    <property type="match status" value="1"/>
</dbReference>
<evidence type="ECO:0000259" key="2">
    <source>
        <dbReference type="Pfam" id="PF25906"/>
    </source>
</evidence>
<evidence type="ECO:0000313" key="4">
    <source>
        <dbReference type="Proteomes" id="UP000540656"/>
    </source>
</evidence>
<dbReference type="Pfam" id="PF13556">
    <property type="entry name" value="HTH_30"/>
    <property type="match status" value="1"/>
</dbReference>
<evidence type="ECO:0008006" key="5">
    <source>
        <dbReference type="Google" id="ProtNLM"/>
    </source>
</evidence>
<organism evidence="3 4">
    <name type="scientific">Nocardioides daedukensis</name>
    <dbReference type="NCBI Taxonomy" id="634462"/>
    <lineage>
        <taxon>Bacteria</taxon>
        <taxon>Bacillati</taxon>
        <taxon>Actinomycetota</taxon>
        <taxon>Actinomycetes</taxon>
        <taxon>Propionibacteriales</taxon>
        <taxon>Nocardioidaceae</taxon>
        <taxon>Nocardioides</taxon>
    </lineage>
</organism>
<evidence type="ECO:0000259" key="1">
    <source>
        <dbReference type="Pfam" id="PF13556"/>
    </source>
</evidence>
<dbReference type="RefSeq" id="WP_343047805.1">
    <property type="nucleotide sequence ID" value="NZ_JACCAA010000001.1"/>
</dbReference>
<dbReference type="Proteomes" id="UP000540656">
    <property type="component" value="Unassembled WGS sequence"/>
</dbReference>
<comment type="caution">
    <text evidence="3">The sequence shown here is derived from an EMBL/GenBank/DDBJ whole genome shotgun (WGS) entry which is preliminary data.</text>
</comment>
<dbReference type="Pfam" id="PF25906">
    <property type="entry name" value="PucR-like_N"/>
    <property type="match status" value="1"/>
</dbReference>
<dbReference type="InterPro" id="IPR058663">
    <property type="entry name" value="PucR-like_N"/>
</dbReference>
<sequence>MKSEVGGGSVSRSDARRLAGLRLPDHVIAAMRAELPGCAERVVVAVVGEVPSYSEPFRGRMGRNIENAVALALGGFLDMMATDGPVEEDQGIRVESVFQAAYALGRGEARSGRTMDALTAAYRVGARTAWHDLSTAAVEAGLSAGELGRFAELVFDYIDELSDVSVSGHADELATTGRVRERHLERLAVALLNGSGPDTVATMSERAGWEPPESLTALIVPESALSGVRPHLAASSLYAGGEAPGLEDRPDLTAILAADLTELARTRLLDSLGDREAMIGPTLPWEAAQSSYVRAKRALDLGLAATDASSDAADHLVPLVLTADPETLADLRAKVLAPLDGLRPSTVEKLVETLRAWLLHQGRRDDIATALFVHPQTVRYRVGRLRELYGERLTDPQFVLEATIALA</sequence>
<accession>A0A7Y9S575</accession>
<keyword evidence="4" id="KW-1185">Reference proteome</keyword>
<dbReference type="InterPro" id="IPR025736">
    <property type="entry name" value="PucR_C-HTH_dom"/>
</dbReference>
<gene>
    <name evidence="3" type="ORF">BJ980_002553</name>
</gene>
<dbReference type="InterPro" id="IPR042070">
    <property type="entry name" value="PucR_C-HTH_sf"/>
</dbReference>
<evidence type="ECO:0000313" key="3">
    <source>
        <dbReference type="EMBL" id="NYG59630.1"/>
    </source>
</evidence>